<evidence type="ECO:0000256" key="10">
    <source>
        <dbReference type="PIRSR" id="PIRSR610347-2"/>
    </source>
</evidence>
<evidence type="ECO:0000256" key="5">
    <source>
        <dbReference type="ARBA" id="ARBA00022801"/>
    </source>
</evidence>
<evidence type="ECO:0000256" key="6">
    <source>
        <dbReference type="ARBA" id="ARBA00022839"/>
    </source>
</evidence>
<keyword evidence="4" id="KW-0227">DNA damage</keyword>
<reference evidence="12" key="1">
    <citation type="submission" date="2021-06" db="EMBL/GenBank/DDBJ databases">
        <title>Parelaphostrongylus tenuis whole genome reference sequence.</title>
        <authorList>
            <person name="Garwood T.J."/>
            <person name="Larsen P.A."/>
            <person name="Fountain-Jones N.M."/>
            <person name="Garbe J.R."/>
            <person name="Macchietto M.G."/>
            <person name="Kania S.A."/>
            <person name="Gerhold R.W."/>
            <person name="Richards J.E."/>
            <person name="Wolf T.M."/>
        </authorList>
    </citation>
    <scope>NUCLEOTIDE SEQUENCE</scope>
    <source>
        <strain evidence="12">MNPRO001-30</strain>
        <tissue evidence="12">Meninges</tissue>
    </source>
</reference>
<keyword evidence="7" id="KW-0234">DNA repair</keyword>
<dbReference type="GO" id="GO:0003697">
    <property type="term" value="F:single-stranded DNA binding"/>
    <property type="evidence" value="ECO:0007669"/>
    <property type="project" value="TreeGrafter"/>
</dbReference>
<dbReference type="GO" id="GO:0017005">
    <property type="term" value="F:3'-tyrosyl-DNA phosphodiesterase activity"/>
    <property type="evidence" value="ECO:0007669"/>
    <property type="project" value="TreeGrafter"/>
</dbReference>
<dbReference type="PANTHER" id="PTHR12415:SF0">
    <property type="entry name" value="TYROSYL-DNA PHOSPHODIESTERASE 1"/>
    <property type="match status" value="1"/>
</dbReference>
<feature type="site" description="Interaction with DNA" evidence="11">
    <location>
        <position position="26"/>
    </location>
</feature>
<evidence type="ECO:0000256" key="11">
    <source>
        <dbReference type="PIRSR" id="PIRSR610347-3"/>
    </source>
</evidence>
<dbReference type="Pfam" id="PF06087">
    <property type="entry name" value="Tyr-DNA_phospho"/>
    <property type="match status" value="1"/>
</dbReference>
<evidence type="ECO:0000313" key="12">
    <source>
        <dbReference type="EMBL" id="KAJ1367571.1"/>
    </source>
</evidence>
<gene>
    <name evidence="12" type="primary">TDP1</name>
    <name evidence="12" type="ORF">KIN20_028509</name>
</gene>
<feature type="binding site" evidence="10">
    <location>
        <position position="5"/>
    </location>
    <ligand>
        <name>substrate</name>
    </ligand>
</feature>
<keyword evidence="13" id="KW-1185">Reference proteome</keyword>
<evidence type="ECO:0000256" key="7">
    <source>
        <dbReference type="ARBA" id="ARBA00023204"/>
    </source>
</evidence>
<keyword evidence="3" id="KW-0540">Nuclease</keyword>
<evidence type="ECO:0000256" key="8">
    <source>
        <dbReference type="ARBA" id="ARBA00023242"/>
    </source>
</evidence>
<dbReference type="Gene3D" id="3.30.870.10">
    <property type="entry name" value="Endonuclease Chain A"/>
    <property type="match status" value="1"/>
</dbReference>
<dbReference type="InterPro" id="IPR010347">
    <property type="entry name" value="Tdp1"/>
</dbReference>
<comment type="similarity">
    <text evidence="2">Belongs to the tyrosyl-DNA phosphodiesterase family.</text>
</comment>
<sequence length="96" mass="11171">MPHVKTYTEIIDGNPQWILVTSANLSKAAWGDFQKTKTQLMVRSYELGVLITDSSRLRLPYDYPVMKYSSADEPWLCDISYTKEDSHGKQWIVTRR</sequence>
<proteinExistence type="inferred from homology"/>
<dbReference type="EMBL" id="JAHQIW010005952">
    <property type="protein sequence ID" value="KAJ1367571.1"/>
    <property type="molecule type" value="Genomic_DNA"/>
</dbReference>
<dbReference type="GO" id="GO:0004527">
    <property type="term" value="F:exonuclease activity"/>
    <property type="evidence" value="ECO:0007669"/>
    <property type="project" value="UniProtKB-KW"/>
</dbReference>
<feature type="active site" description="Proton donor/acceptor" evidence="9">
    <location>
        <position position="3"/>
    </location>
</feature>
<dbReference type="GO" id="GO:0006281">
    <property type="term" value="P:DNA repair"/>
    <property type="evidence" value="ECO:0007669"/>
    <property type="project" value="UniProtKB-KW"/>
</dbReference>
<evidence type="ECO:0000256" key="2">
    <source>
        <dbReference type="ARBA" id="ARBA00010205"/>
    </source>
</evidence>
<evidence type="ECO:0000256" key="3">
    <source>
        <dbReference type="ARBA" id="ARBA00022722"/>
    </source>
</evidence>
<evidence type="ECO:0000256" key="1">
    <source>
        <dbReference type="ARBA" id="ARBA00004123"/>
    </source>
</evidence>
<keyword evidence="5" id="KW-0378">Hydrolase</keyword>
<evidence type="ECO:0000313" key="13">
    <source>
        <dbReference type="Proteomes" id="UP001196413"/>
    </source>
</evidence>
<dbReference type="AlphaFoldDB" id="A0AAD5R180"/>
<dbReference type="SUPFAM" id="SSF56024">
    <property type="entry name" value="Phospholipase D/nuclease"/>
    <property type="match status" value="1"/>
</dbReference>
<dbReference type="PANTHER" id="PTHR12415">
    <property type="entry name" value="TYROSYL-DNA PHOSPHODIESTERASE 1"/>
    <property type="match status" value="1"/>
</dbReference>
<keyword evidence="6" id="KW-0269">Exonuclease</keyword>
<evidence type="ECO:0000256" key="9">
    <source>
        <dbReference type="PIRSR" id="PIRSR610347-1"/>
    </source>
</evidence>
<accession>A0AAD5R180</accession>
<comment type="caution">
    <text evidence="12">The sequence shown here is derived from an EMBL/GenBank/DDBJ whole genome shotgun (WGS) entry which is preliminary data.</text>
</comment>
<evidence type="ECO:0000256" key="4">
    <source>
        <dbReference type="ARBA" id="ARBA00022763"/>
    </source>
</evidence>
<organism evidence="12 13">
    <name type="scientific">Parelaphostrongylus tenuis</name>
    <name type="common">Meningeal worm</name>
    <dbReference type="NCBI Taxonomy" id="148309"/>
    <lineage>
        <taxon>Eukaryota</taxon>
        <taxon>Metazoa</taxon>
        <taxon>Ecdysozoa</taxon>
        <taxon>Nematoda</taxon>
        <taxon>Chromadorea</taxon>
        <taxon>Rhabditida</taxon>
        <taxon>Rhabditina</taxon>
        <taxon>Rhabditomorpha</taxon>
        <taxon>Strongyloidea</taxon>
        <taxon>Metastrongylidae</taxon>
        <taxon>Parelaphostrongylus</taxon>
    </lineage>
</organism>
<dbReference type="GO" id="GO:0003690">
    <property type="term" value="F:double-stranded DNA binding"/>
    <property type="evidence" value="ECO:0007669"/>
    <property type="project" value="TreeGrafter"/>
</dbReference>
<dbReference type="GO" id="GO:0005634">
    <property type="term" value="C:nucleus"/>
    <property type="evidence" value="ECO:0007669"/>
    <property type="project" value="UniProtKB-SubCell"/>
</dbReference>
<name>A0AAD5R180_PARTN</name>
<comment type="subcellular location">
    <subcellularLocation>
        <location evidence="1">Nucleus</location>
    </subcellularLocation>
</comment>
<keyword evidence="8" id="KW-0539">Nucleus</keyword>
<protein>
    <submittedName>
        <fullName evidence="12">Tyrosyl-DNA phosphodiesterase 1</fullName>
    </submittedName>
</protein>
<dbReference type="Proteomes" id="UP001196413">
    <property type="component" value="Unassembled WGS sequence"/>
</dbReference>